<evidence type="ECO:0000256" key="3">
    <source>
        <dbReference type="ARBA" id="ARBA00022989"/>
    </source>
</evidence>
<dbReference type="OrthoDB" id="8578268at2"/>
<dbReference type="Gene3D" id="1.10.3720.10">
    <property type="entry name" value="MetI-like"/>
    <property type="match status" value="1"/>
</dbReference>
<keyword evidence="4 5" id="KW-0472">Membrane</keyword>
<feature type="transmembrane region" description="Helical" evidence="5">
    <location>
        <begin position="88"/>
        <end position="110"/>
    </location>
</feature>
<accession>A0A843YNS8</accession>
<evidence type="ECO:0000256" key="5">
    <source>
        <dbReference type="SAM" id="Phobius"/>
    </source>
</evidence>
<comment type="subcellular location">
    <subcellularLocation>
        <location evidence="1">Membrane</location>
        <topology evidence="1">Multi-pass membrane protein</topology>
    </subcellularLocation>
</comment>
<evidence type="ECO:0000256" key="1">
    <source>
        <dbReference type="ARBA" id="ARBA00004141"/>
    </source>
</evidence>
<evidence type="ECO:0000256" key="2">
    <source>
        <dbReference type="ARBA" id="ARBA00022692"/>
    </source>
</evidence>
<evidence type="ECO:0000313" key="6">
    <source>
        <dbReference type="EMBL" id="MQQ99067.1"/>
    </source>
</evidence>
<sequence length="124" mass="13351">MQGYPFLHGLMLSFEPLDGGAWSNYIKFFNTDNLYLTIPGLAMAFCLSFVQAFSVFPSAVLLGSPAGPTRVISIAAYEAAFENYDYPMASTIAMIMGMVQLAVVAFVLGLRSMVYRGPVTGGKG</sequence>
<dbReference type="EMBL" id="WINI01000001">
    <property type="protein sequence ID" value="MQQ99067.1"/>
    <property type="molecule type" value="Genomic_DNA"/>
</dbReference>
<gene>
    <name evidence="6" type="ORF">GEV47_00010</name>
</gene>
<dbReference type="SUPFAM" id="SSF161098">
    <property type="entry name" value="MetI-like"/>
    <property type="match status" value="1"/>
</dbReference>
<evidence type="ECO:0008006" key="8">
    <source>
        <dbReference type="Google" id="ProtNLM"/>
    </source>
</evidence>
<evidence type="ECO:0000256" key="4">
    <source>
        <dbReference type="ARBA" id="ARBA00023136"/>
    </source>
</evidence>
<dbReference type="InterPro" id="IPR035906">
    <property type="entry name" value="MetI-like_sf"/>
</dbReference>
<dbReference type="GO" id="GO:0016020">
    <property type="term" value="C:membrane"/>
    <property type="evidence" value="ECO:0007669"/>
    <property type="project" value="UniProtKB-SubCell"/>
</dbReference>
<dbReference type="Proteomes" id="UP000451565">
    <property type="component" value="Unassembled WGS sequence"/>
</dbReference>
<name>A0A843YNS8_9BURK</name>
<keyword evidence="7" id="KW-1185">Reference proteome</keyword>
<feature type="transmembrane region" description="Helical" evidence="5">
    <location>
        <begin position="34"/>
        <end position="56"/>
    </location>
</feature>
<keyword evidence="3 5" id="KW-1133">Transmembrane helix</keyword>
<organism evidence="6 7">
    <name type="scientific">Glaciimonas soli</name>
    <dbReference type="NCBI Taxonomy" id="2590999"/>
    <lineage>
        <taxon>Bacteria</taxon>
        <taxon>Pseudomonadati</taxon>
        <taxon>Pseudomonadota</taxon>
        <taxon>Betaproteobacteria</taxon>
        <taxon>Burkholderiales</taxon>
        <taxon>Oxalobacteraceae</taxon>
        <taxon>Glaciimonas</taxon>
    </lineage>
</organism>
<proteinExistence type="predicted"/>
<evidence type="ECO:0000313" key="7">
    <source>
        <dbReference type="Proteomes" id="UP000451565"/>
    </source>
</evidence>
<keyword evidence="2 5" id="KW-0812">Transmembrane</keyword>
<protein>
    <recommendedName>
        <fullName evidence="8">Binding-protein-dependent transport system inner membrane component</fullName>
    </recommendedName>
</protein>
<reference evidence="6 7" key="1">
    <citation type="submission" date="2019-10" db="EMBL/GenBank/DDBJ databases">
        <title>Glaciimonas soli sp. nov., a psychrophilic bacterium isolated from the forest soil of a high elevation mountain in Taiwan.</title>
        <authorList>
            <person name="Wang L.-T."/>
            <person name="Shieh W.Y."/>
        </authorList>
    </citation>
    <scope>NUCLEOTIDE SEQUENCE [LARGE SCALE GENOMIC DNA]</scope>
    <source>
        <strain evidence="6 7">GS1</strain>
    </source>
</reference>
<comment type="caution">
    <text evidence="6">The sequence shown here is derived from an EMBL/GenBank/DDBJ whole genome shotgun (WGS) entry which is preliminary data.</text>
</comment>
<dbReference type="AlphaFoldDB" id="A0A843YNS8"/>